<dbReference type="Gene3D" id="3.40.50.1820">
    <property type="entry name" value="alpha/beta hydrolase"/>
    <property type="match status" value="1"/>
</dbReference>
<keyword evidence="2" id="KW-1185">Reference proteome</keyword>
<dbReference type="Proteomes" id="UP000198282">
    <property type="component" value="Unassembled WGS sequence"/>
</dbReference>
<sequence length="67" mass="7052">MNDVAAFTDEMNRAEADWQLVIYGTAMHGFTHRHAVAGAMPGVAYDPLTDERSFAAAGAFLAGAPAP</sequence>
<dbReference type="AlphaFoldDB" id="A0A239HKV7"/>
<evidence type="ECO:0000313" key="1">
    <source>
        <dbReference type="EMBL" id="SNS82019.1"/>
    </source>
</evidence>
<dbReference type="EMBL" id="FZOD01000017">
    <property type="protein sequence ID" value="SNS82019.1"/>
    <property type="molecule type" value="Genomic_DNA"/>
</dbReference>
<evidence type="ECO:0000313" key="2">
    <source>
        <dbReference type="Proteomes" id="UP000198282"/>
    </source>
</evidence>
<keyword evidence="1" id="KW-0378">Hydrolase</keyword>
<dbReference type="InterPro" id="IPR029058">
    <property type="entry name" value="AB_hydrolase_fold"/>
</dbReference>
<protein>
    <submittedName>
        <fullName evidence="1">Dienelactone hydrolase family protein</fullName>
    </submittedName>
</protein>
<proteinExistence type="predicted"/>
<accession>A0A239HKV7</accession>
<reference evidence="1 2" key="1">
    <citation type="submission" date="2017-06" db="EMBL/GenBank/DDBJ databases">
        <authorList>
            <person name="Kim H.J."/>
            <person name="Triplett B.A."/>
        </authorList>
    </citation>
    <scope>NUCLEOTIDE SEQUENCE [LARGE SCALE GENOMIC DNA]</scope>
    <source>
        <strain evidence="1 2">CGMCC 4.2132</strain>
    </source>
</reference>
<dbReference type="GO" id="GO:0016787">
    <property type="term" value="F:hydrolase activity"/>
    <property type="evidence" value="ECO:0007669"/>
    <property type="project" value="UniProtKB-KW"/>
</dbReference>
<gene>
    <name evidence="1" type="ORF">SAMN05216276_101717</name>
</gene>
<organism evidence="1 2">
    <name type="scientific">Streptosporangium subroseum</name>
    <dbReference type="NCBI Taxonomy" id="106412"/>
    <lineage>
        <taxon>Bacteria</taxon>
        <taxon>Bacillati</taxon>
        <taxon>Actinomycetota</taxon>
        <taxon>Actinomycetes</taxon>
        <taxon>Streptosporangiales</taxon>
        <taxon>Streptosporangiaceae</taxon>
        <taxon>Streptosporangium</taxon>
    </lineage>
</organism>
<name>A0A239HKV7_9ACTN</name>